<evidence type="ECO:0000256" key="1">
    <source>
        <dbReference type="ARBA" id="ARBA00004141"/>
    </source>
</evidence>
<evidence type="ECO:0000256" key="7">
    <source>
        <dbReference type="SAM" id="Phobius"/>
    </source>
</evidence>
<keyword evidence="3" id="KW-0813">Transport</keyword>
<accession>A0A329BHP6</accession>
<evidence type="ECO:0000256" key="4">
    <source>
        <dbReference type="ARBA" id="ARBA00022692"/>
    </source>
</evidence>
<name>A0A329BHP6_9BURK</name>
<keyword evidence="4 7" id="KW-0812">Transmembrane</keyword>
<dbReference type="InterPro" id="IPR027469">
    <property type="entry name" value="Cation_efflux_TMD_sf"/>
</dbReference>
<proteinExistence type="inferred from homology"/>
<feature type="transmembrane region" description="Helical" evidence="7">
    <location>
        <begin position="81"/>
        <end position="102"/>
    </location>
</feature>
<comment type="subcellular location">
    <subcellularLocation>
        <location evidence="1">Membrane</location>
        <topology evidence="1">Multi-pass membrane protein</topology>
    </subcellularLocation>
</comment>
<comment type="caution">
    <text evidence="9">The sequence shown here is derived from an EMBL/GenBank/DDBJ whole genome shotgun (WGS) entry which is preliminary data.</text>
</comment>
<keyword evidence="6 7" id="KW-0472">Membrane</keyword>
<dbReference type="NCBIfam" id="TIGR01297">
    <property type="entry name" value="CDF"/>
    <property type="match status" value="1"/>
</dbReference>
<dbReference type="SUPFAM" id="SSF161111">
    <property type="entry name" value="Cation efflux protein transmembrane domain-like"/>
    <property type="match status" value="1"/>
</dbReference>
<dbReference type="Proteomes" id="UP000248918">
    <property type="component" value="Unassembled WGS sequence"/>
</dbReference>
<dbReference type="Pfam" id="PF01545">
    <property type="entry name" value="Cation_efflux"/>
    <property type="match status" value="1"/>
</dbReference>
<comment type="similarity">
    <text evidence="2">Belongs to the cation diffusion facilitator (CDF) transporter (TC 2.A.4) family.</text>
</comment>
<dbReference type="EMBL" id="QLTK01000029">
    <property type="protein sequence ID" value="RAS21377.1"/>
    <property type="molecule type" value="Genomic_DNA"/>
</dbReference>
<dbReference type="Gene3D" id="1.20.1510.10">
    <property type="entry name" value="Cation efflux protein transmembrane domain"/>
    <property type="match status" value="1"/>
</dbReference>
<sequence length="223" mass="22716">MPFSVATLFKAASASALLNAFLCAMQIAIGVMAHSDGLFADGIHTLSDLAADSVVLVVLFLTTRQRGTAPRDAGNGIEQALASLFIAAVLSITAIEMLWNSIAQTSTLTDSTAMHIGALAISGFVMLAKEALFRYMRAEAGRTGSAMLLASALHARVDAVSALVATLGLAGSLAGVPVLDHVAGAAIGLMILRMGYASGRAALKQLLAGSTDAATITVGQTVE</sequence>
<evidence type="ECO:0000256" key="5">
    <source>
        <dbReference type="ARBA" id="ARBA00022989"/>
    </source>
</evidence>
<evidence type="ECO:0000259" key="8">
    <source>
        <dbReference type="Pfam" id="PF01545"/>
    </source>
</evidence>
<organism evidence="9 10">
    <name type="scientific">Paraburkholderia bryophila</name>
    <dbReference type="NCBI Taxonomy" id="420952"/>
    <lineage>
        <taxon>Bacteria</taxon>
        <taxon>Pseudomonadati</taxon>
        <taxon>Pseudomonadota</taxon>
        <taxon>Betaproteobacteria</taxon>
        <taxon>Burkholderiales</taxon>
        <taxon>Burkholderiaceae</taxon>
        <taxon>Paraburkholderia</taxon>
    </lineage>
</organism>
<evidence type="ECO:0000256" key="2">
    <source>
        <dbReference type="ARBA" id="ARBA00008114"/>
    </source>
</evidence>
<evidence type="ECO:0000313" key="10">
    <source>
        <dbReference type="Proteomes" id="UP000248918"/>
    </source>
</evidence>
<dbReference type="PANTHER" id="PTHR43840">
    <property type="entry name" value="MITOCHONDRIAL METAL TRANSPORTER 1-RELATED"/>
    <property type="match status" value="1"/>
</dbReference>
<dbReference type="PANTHER" id="PTHR43840:SF15">
    <property type="entry name" value="MITOCHONDRIAL METAL TRANSPORTER 1-RELATED"/>
    <property type="match status" value="1"/>
</dbReference>
<evidence type="ECO:0000313" key="9">
    <source>
        <dbReference type="EMBL" id="RAS21377.1"/>
    </source>
</evidence>
<feature type="transmembrane region" description="Helical" evidence="7">
    <location>
        <begin position="114"/>
        <end position="132"/>
    </location>
</feature>
<dbReference type="InterPro" id="IPR050291">
    <property type="entry name" value="CDF_Transporter"/>
</dbReference>
<keyword evidence="5 7" id="KW-1133">Transmembrane helix</keyword>
<reference evidence="9 10" key="1">
    <citation type="submission" date="2018-06" db="EMBL/GenBank/DDBJ databases">
        <title>Genomic Encyclopedia of Type Strains, Phase III (KMG-III): the genomes of soil and plant-associated and newly described type strains.</title>
        <authorList>
            <person name="Whitman W."/>
        </authorList>
    </citation>
    <scope>NUCLEOTIDE SEQUENCE [LARGE SCALE GENOMIC DNA]</scope>
    <source>
        <strain evidence="9 10">LMG 23644</strain>
    </source>
</reference>
<dbReference type="GO" id="GO:0008324">
    <property type="term" value="F:monoatomic cation transmembrane transporter activity"/>
    <property type="evidence" value="ECO:0007669"/>
    <property type="project" value="InterPro"/>
</dbReference>
<evidence type="ECO:0000256" key="6">
    <source>
        <dbReference type="ARBA" id="ARBA00023136"/>
    </source>
</evidence>
<feature type="domain" description="Cation efflux protein transmembrane" evidence="8">
    <location>
        <begin position="14"/>
        <end position="207"/>
    </location>
</feature>
<evidence type="ECO:0000256" key="3">
    <source>
        <dbReference type="ARBA" id="ARBA00022448"/>
    </source>
</evidence>
<dbReference type="GO" id="GO:0016020">
    <property type="term" value="C:membrane"/>
    <property type="evidence" value="ECO:0007669"/>
    <property type="project" value="UniProtKB-SubCell"/>
</dbReference>
<dbReference type="RefSeq" id="WP_244147143.1">
    <property type="nucleotide sequence ID" value="NZ_CADFFP010000028.1"/>
</dbReference>
<protein>
    <submittedName>
        <fullName evidence="9">Cation diffusion facilitator family transporter</fullName>
    </submittedName>
</protein>
<gene>
    <name evidence="9" type="ORF">BX591_12965</name>
</gene>
<dbReference type="AlphaFoldDB" id="A0A329BHP6"/>
<dbReference type="InterPro" id="IPR058533">
    <property type="entry name" value="Cation_efflux_TM"/>
</dbReference>
<feature type="transmembrane region" description="Helical" evidence="7">
    <location>
        <begin position="43"/>
        <end position="61"/>
    </location>
</feature>
<dbReference type="InterPro" id="IPR002524">
    <property type="entry name" value="Cation_efflux"/>
</dbReference>